<feature type="domain" description="Rhodanese" evidence="3">
    <location>
        <begin position="159"/>
        <end position="198"/>
    </location>
</feature>
<dbReference type="GO" id="GO:0004792">
    <property type="term" value="F:thiosulfate-cyanide sulfurtransferase activity"/>
    <property type="evidence" value="ECO:0007669"/>
    <property type="project" value="TreeGrafter"/>
</dbReference>
<proteinExistence type="predicted"/>
<accession>A0A0G3HC20</accession>
<keyword evidence="2" id="KW-0677">Repeat</keyword>
<dbReference type="InterPro" id="IPR001763">
    <property type="entry name" value="Rhodanese-like_dom"/>
</dbReference>
<organism evidence="4 5">
    <name type="scientific">Corynebacterium testudinoris</name>
    <dbReference type="NCBI Taxonomy" id="136857"/>
    <lineage>
        <taxon>Bacteria</taxon>
        <taxon>Bacillati</taxon>
        <taxon>Actinomycetota</taxon>
        <taxon>Actinomycetes</taxon>
        <taxon>Mycobacteriales</taxon>
        <taxon>Corynebacteriaceae</taxon>
        <taxon>Corynebacterium</taxon>
    </lineage>
</organism>
<gene>
    <name evidence="4" type="ORF">CTEST_06290</name>
</gene>
<dbReference type="PATRIC" id="fig|136857.5.peg.1250"/>
<dbReference type="RefSeq" id="WP_052844316.1">
    <property type="nucleotide sequence ID" value="NZ_CP011545.1"/>
</dbReference>
<dbReference type="InterPro" id="IPR036873">
    <property type="entry name" value="Rhodanese-like_dom_sf"/>
</dbReference>
<dbReference type="AlphaFoldDB" id="A0A0G3HC20"/>
<dbReference type="PANTHER" id="PTHR11364:SF27">
    <property type="entry name" value="SULFURTRANSFERASE"/>
    <property type="match status" value="1"/>
</dbReference>
<dbReference type="PROSITE" id="PS50206">
    <property type="entry name" value="RHODANESE_3"/>
    <property type="match status" value="2"/>
</dbReference>
<protein>
    <submittedName>
        <fullName evidence="4">Rhodanese-related sulfurtransferase</fullName>
    </submittedName>
</protein>
<reference evidence="5" key="2">
    <citation type="submission" date="2015-05" db="EMBL/GenBank/DDBJ databases">
        <title>Complete genome sequence of Corynebacterium testudinoris DSM 44614, recovered from necrotic lesions in the mouth of a tortoise.</title>
        <authorList>
            <person name="Ruckert C."/>
            <person name="Albersmeier A."/>
            <person name="Winkler A."/>
            <person name="Tauch A."/>
        </authorList>
    </citation>
    <scope>NUCLEOTIDE SEQUENCE [LARGE SCALE GENOMIC DNA]</scope>
    <source>
        <strain evidence="5">DSM 44614</strain>
    </source>
</reference>
<keyword evidence="1 4" id="KW-0808">Transferase</keyword>
<feature type="domain" description="Rhodanese" evidence="3">
    <location>
        <begin position="32"/>
        <end position="116"/>
    </location>
</feature>
<dbReference type="STRING" id="136857.CTEST_06290"/>
<dbReference type="Proteomes" id="UP000035540">
    <property type="component" value="Chromosome"/>
</dbReference>
<reference evidence="4 5" key="1">
    <citation type="journal article" date="2015" name="Genome Announc.">
        <title>Complete Genome Sequence of the Type Strain Corynebacterium testudinoris DSM 44614, Recovered from Necrotic Lesions in the Mouth of a Tortoise.</title>
        <authorList>
            <person name="Ruckert C."/>
            <person name="Kriete M."/>
            <person name="Jaenicke S."/>
            <person name="Winkler A."/>
            <person name="Tauch A."/>
        </authorList>
    </citation>
    <scope>NUCLEOTIDE SEQUENCE [LARGE SCALE GENOMIC DNA]</scope>
    <source>
        <strain evidence="4 5">DSM 44614</strain>
    </source>
</reference>
<dbReference type="PANTHER" id="PTHR11364">
    <property type="entry name" value="THIOSULFATE SULFERTANSFERASE"/>
    <property type="match status" value="1"/>
</dbReference>
<dbReference type="EMBL" id="CP011545">
    <property type="protein sequence ID" value="AKK08697.1"/>
    <property type="molecule type" value="Genomic_DNA"/>
</dbReference>
<dbReference type="OrthoDB" id="9770030at2"/>
<evidence type="ECO:0000259" key="3">
    <source>
        <dbReference type="PROSITE" id="PS50206"/>
    </source>
</evidence>
<keyword evidence="5" id="KW-1185">Reference proteome</keyword>
<dbReference type="KEGG" id="cted:CTEST_06290"/>
<evidence type="ECO:0000256" key="2">
    <source>
        <dbReference type="ARBA" id="ARBA00022737"/>
    </source>
</evidence>
<dbReference type="Gene3D" id="3.40.250.10">
    <property type="entry name" value="Rhodanese-like domain"/>
    <property type="match status" value="2"/>
</dbReference>
<evidence type="ECO:0000313" key="4">
    <source>
        <dbReference type="EMBL" id="AKK08697.1"/>
    </source>
</evidence>
<sequence length="204" mass="21248">MSLLIDAGELDTQGPSVVLCASMGPTSPTSGIPGSFLADLEADFSDQASPLPHTARADLPALFDSYGISDDTPVVIYDQQAGATAPRVWWLARAAGLTNVRVLDGPWTGETAPFARPSHRGTITGPPHPGLLIDAAMVTASPRLVVDARSAGQREDLTFSCGSGVTACVDAFAAALAGYDDLAVYEESWSEWGRPDSGREVATS</sequence>
<dbReference type="InterPro" id="IPR045078">
    <property type="entry name" value="TST/MPST-like"/>
</dbReference>
<dbReference type="Pfam" id="PF00581">
    <property type="entry name" value="Rhodanese"/>
    <property type="match status" value="1"/>
</dbReference>
<evidence type="ECO:0000313" key="5">
    <source>
        <dbReference type="Proteomes" id="UP000035540"/>
    </source>
</evidence>
<name>A0A0G3HC20_9CORY</name>
<evidence type="ECO:0000256" key="1">
    <source>
        <dbReference type="ARBA" id="ARBA00022679"/>
    </source>
</evidence>
<dbReference type="SUPFAM" id="SSF52821">
    <property type="entry name" value="Rhodanese/Cell cycle control phosphatase"/>
    <property type="match status" value="2"/>
</dbReference>